<dbReference type="EMBL" id="RQFA01000010">
    <property type="protein sequence ID" value="TGK38315.1"/>
    <property type="molecule type" value="Genomic_DNA"/>
</dbReference>
<keyword evidence="4 6" id="KW-0486">Methionine biosynthesis</keyword>
<dbReference type="InterPro" id="IPR017714">
    <property type="entry name" value="MethylthioRu-1-P_deHdtase_MtnB"/>
</dbReference>
<keyword evidence="1 6" id="KW-0028">Amino-acid biosynthesis</keyword>
<comment type="function">
    <text evidence="6">Catalyzes the dehydration of methylthioribulose-1-phosphate (MTRu-1-P) into 2,3-diketo-5-methylthiopentyl-1-phosphate (DK-MTP-1-P).</text>
</comment>
<dbReference type="GO" id="GO:0005737">
    <property type="term" value="C:cytoplasm"/>
    <property type="evidence" value="ECO:0007669"/>
    <property type="project" value="UniProtKB-UniRule"/>
</dbReference>
<feature type="domain" description="Class II aldolase/adducin N-terminal" evidence="7">
    <location>
        <begin position="8"/>
        <end position="209"/>
    </location>
</feature>
<keyword evidence="3 6" id="KW-0862">Zinc</keyword>
<evidence type="ECO:0000256" key="3">
    <source>
        <dbReference type="ARBA" id="ARBA00022833"/>
    </source>
</evidence>
<reference evidence="8" key="1">
    <citation type="journal article" date="2019" name="PLoS Negl. Trop. Dis.">
        <title>Revisiting the worldwide diversity of Leptospira species in the environment.</title>
        <authorList>
            <person name="Vincent A.T."/>
            <person name="Schiettekatte O."/>
            <person name="Bourhy P."/>
            <person name="Veyrier F.J."/>
            <person name="Picardeau M."/>
        </authorList>
    </citation>
    <scope>NUCLEOTIDE SEQUENCE [LARGE SCALE GENOMIC DNA]</scope>
    <source>
        <strain evidence="8">201800299</strain>
    </source>
</reference>
<dbReference type="OrthoDB" id="9805559at2"/>
<dbReference type="AlphaFoldDB" id="A0A5F1YEW8"/>
<name>A0A5F1YEW8_9LEPT</name>
<dbReference type="EC" id="4.2.1.109" evidence="6"/>
<comment type="similarity">
    <text evidence="6">Belongs to the aldolase class II family. MtnB subfamily.</text>
</comment>
<evidence type="ECO:0000256" key="6">
    <source>
        <dbReference type="HAMAP-Rule" id="MF_01677"/>
    </source>
</evidence>
<dbReference type="GO" id="GO:0019509">
    <property type="term" value="P:L-methionine salvage from methylthioadenosine"/>
    <property type="evidence" value="ECO:0007669"/>
    <property type="project" value="UniProtKB-UniRule"/>
</dbReference>
<keyword evidence="9" id="KW-1185">Reference proteome</keyword>
<keyword evidence="5 6" id="KW-0456">Lyase</keyword>
<dbReference type="PANTHER" id="PTHR10640:SF7">
    <property type="entry name" value="METHYLTHIORIBULOSE-1-PHOSPHATE DEHYDRATASE"/>
    <property type="match status" value="1"/>
</dbReference>
<dbReference type="RefSeq" id="WP_135593128.1">
    <property type="nucleotide sequence ID" value="NZ_RQEZ01000003.1"/>
</dbReference>
<dbReference type="GO" id="GO:0046570">
    <property type="term" value="F:methylthioribulose 1-phosphate dehydratase activity"/>
    <property type="evidence" value="ECO:0007669"/>
    <property type="project" value="UniProtKB-UniRule"/>
</dbReference>
<comment type="pathway">
    <text evidence="6">Amino-acid biosynthesis; L-methionine biosynthesis via salvage pathway; L-methionine from S-methyl-5-thio-alpha-D-ribose 1-phosphate: step 2/6.</text>
</comment>
<accession>A0A5F1YEW8</accession>
<dbReference type="GO" id="GO:0008270">
    <property type="term" value="F:zinc ion binding"/>
    <property type="evidence" value="ECO:0007669"/>
    <property type="project" value="UniProtKB-UniRule"/>
</dbReference>
<dbReference type="UniPathway" id="UPA00904">
    <property type="reaction ID" value="UER00875"/>
</dbReference>
<comment type="catalytic activity">
    <reaction evidence="6">
        <text>5-(methylsulfanyl)-D-ribulose 1-phosphate = 5-methylsulfanyl-2,3-dioxopentyl phosphate + H2O</text>
        <dbReference type="Rhea" id="RHEA:15549"/>
        <dbReference type="ChEBI" id="CHEBI:15377"/>
        <dbReference type="ChEBI" id="CHEBI:58548"/>
        <dbReference type="ChEBI" id="CHEBI:58828"/>
        <dbReference type="EC" id="4.2.1.109"/>
    </reaction>
</comment>
<evidence type="ECO:0000313" key="8">
    <source>
        <dbReference type="EMBL" id="TGK38315.1"/>
    </source>
</evidence>
<proteinExistence type="inferred from homology"/>
<evidence type="ECO:0000256" key="1">
    <source>
        <dbReference type="ARBA" id="ARBA00022605"/>
    </source>
</evidence>
<comment type="caution">
    <text evidence="8">The sequence shown here is derived from an EMBL/GenBank/DDBJ whole genome shotgun (WGS) entry which is preliminary data.</text>
</comment>
<dbReference type="NCBIfam" id="TIGR03328">
    <property type="entry name" value="salvage_mtnB"/>
    <property type="match status" value="1"/>
</dbReference>
<comment type="cofactor">
    <cofactor evidence="6">
        <name>Zn(2+)</name>
        <dbReference type="ChEBI" id="CHEBI:29105"/>
    </cofactor>
    <text evidence="6">Binds 1 zinc ion per subunit.</text>
</comment>
<feature type="binding site" evidence="6">
    <location>
        <position position="103"/>
    </location>
    <ligand>
        <name>Zn(2+)</name>
        <dbReference type="ChEBI" id="CHEBI:29105"/>
    </ligand>
</feature>
<keyword evidence="2 6" id="KW-0479">Metal-binding</keyword>
<dbReference type="Pfam" id="PF00596">
    <property type="entry name" value="Aldolase_II"/>
    <property type="match status" value="1"/>
</dbReference>
<dbReference type="Gene3D" id="3.40.225.10">
    <property type="entry name" value="Class II aldolase/adducin N-terminal domain"/>
    <property type="match status" value="1"/>
</dbReference>
<dbReference type="SMART" id="SM01007">
    <property type="entry name" value="Aldolase_II"/>
    <property type="match status" value="1"/>
</dbReference>
<dbReference type="InterPro" id="IPR001303">
    <property type="entry name" value="Aldolase_II/adducin_N"/>
</dbReference>
<dbReference type="SUPFAM" id="SSF53639">
    <property type="entry name" value="AraD/HMP-PK domain-like"/>
    <property type="match status" value="1"/>
</dbReference>
<evidence type="ECO:0000313" key="9">
    <source>
        <dbReference type="Proteomes" id="UP000298277"/>
    </source>
</evidence>
<dbReference type="HAMAP" id="MF_01677">
    <property type="entry name" value="Salvage_MtnB"/>
    <property type="match status" value="1"/>
</dbReference>
<evidence type="ECO:0000256" key="2">
    <source>
        <dbReference type="ARBA" id="ARBA00022723"/>
    </source>
</evidence>
<feature type="binding site" evidence="6">
    <location>
        <position position="105"/>
    </location>
    <ligand>
        <name>Zn(2+)</name>
        <dbReference type="ChEBI" id="CHEBI:29105"/>
    </ligand>
</feature>
<evidence type="ECO:0000256" key="5">
    <source>
        <dbReference type="ARBA" id="ARBA00023239"/>
    </source>
</evidence>
<gene>
    <name evidence="6 8" type="primary">mtnB</name>
    <name evidence="8" type="ORF">EHQ17_01290</name>
</gene>
<organism evidence="8 9">
    <name type="scientific">Leptospira gomenensis</name>
    <dbReference type="NCBI Taxonomy" id="2484974"/>
    <lineage>
        <taxon>Bacteria</taxon>
        <taxon>Pseudomonadati</taxon>
        <taxon>Spirochaetota</taxon>
        <taxon>Spirochaetia</taxon>
        <taxon>Leptospirales</taxon>
        <taxon>Leptospiraceae</taxon>
        <taxon>Leptospira</taxon>
    </lineage>
</organism>
<evidence type="ECO:0000256" key="4">
    <source>
        <dbReference type="ARBA" id="ARBA00023167"/>
    </source>
</evidence>
<dbReference type="Proteomes" id="UP000298277">
    <property type="component" value="Unassembled WGS sequence"/>
</dbReference>
<dbReference type="PANTHER" id="PTHR10640">
    <property type="entry name" value="METHYLTHIORIBULOSE-1-PHOSPHATE DEHYDRATASE"/>
    <property type="match status" value="1"/>
</dbReference>
<dbReference type="InterPro" id="IPR036409">
    <property type="entry name" value="Aldolase_II/adducin_N_sf"/>
</dbReference>
<protein>
    <recommendedName>
        <fullName evidence="6">Methylthioribulose-1-phosphate dehydratase</fullName>
        <shortName evidence="6">MTRu-1-P dehydratase</shortName>
        <ecNumber evidence="6">4.2.1.109</ecNumber>
    </recommendedName>
</protein>
<evidence type="ECO:0000259" key="7">
    <source>
        <dbReference type="SMART" id="SM01007"/>
    </source>
</evidence>
<sequence>MSVKKQLERLAALGASYHKNGWMPGTAGNLSVRIPGESGFWVSGSGLDKNLLNKRNFLYIDLETGKPDPSRNSKTEKGLKPSAESSIHRAVYRSLETAGCGLHVHSLESNLIGAGTSSAEPIALLELPNIEILKAYGIWEENPKVYVPIIYNFSNVQDISDCLERYLKVYKPAVPFCIIEKHGITVWGKDSVQANRNLEAADFILKYMVSWKSFSYPGEKKNVLPVGNADPSAAAELDREEVFSTEFPVYPASFS</sequence>